<dbReference type="Pfam" id="PF01978">
    <property type="entry name" value="TrmB"/>
    <property type="match status" value="1"/>
</dbReference>
<evidence type="ECO:0000259" key="4">
    <source>
        <dbReference type="Pfam" id="PF11495"/>
    </source>
</evidence>
<dbReference type="Pfam" id="PF11495">
    <property type="entry name" value="Regulator_TrmB"/>
    <property type="match status" value="1"/>
</dbReference>
<protein>
    <submittedName>
        <fullName evidence="6">TrmB family transcriptional regulator</fullName>
    </submittedName>
</protein>
<feature type="domain" description="Transcription regulator TrmB N-terminal" evidence="3">
    <location>
        <begin position="11"/>
        <end position="77"/>
    </location>
</feature>
<dbReference type="Proteomes" id="UP001068021">
    <property type="component" value="Unassembled WGS sequence"/>
</dbReference>
<dbReference type="PANTHER" id="PTHR34293">
    <property type="entry name" value="HTH-TYPE TRANSCRIPTIONAL REGULATOR TRMBL2"/>
    <property type="match status" value="1"/>
</dbReference>
<evidence type="ECO:0000313" key="6">
    <source>
        <dbReference type="EMBL" id="MCZ3371431.1"/>
    </source>
</evidence>
<dbReference type="Proteomes" id="UP001074446">
    <property type="component" value="Unassembled WGS sequence"/>
</dbReference>
<evidence type="ECO:0000313" key="7">
    <source>
        <dbReference type="Proteomes" id="UP001068021"/>
    </source>
</evidence>
<evidence type="ECO:0000256" key="1">
    <source>
        <dbReference type="ARBA" id="ARBA00007287"/>
    </source>
</evidence>
<comment type="similarity">
    <text evidence="1">Belongs to the transcriptional regulator TrmB family.</text>
</comment>
<evidence type="ECO:0000313" key="5">
    <source>
        <dbReference type="EMBL" id="MCZ3365966.1"/>
    </source>
</evidence>
<proteinExistence type="inferred from homology"/>
<keyword evidence="2" id="KW-0175">Coiled coil</keyword>
<evidence type="ECO:0000256" key="2">
    <source>
        <dbReference type="SAM" id="Coils"/>
    </source>
</evidence>
<dbReference type="EMBL" id="JAPVES010000024">
    <property type="protein sequence ID" value="MCZ3371431.1"/>
    <property type="molecule type" value="Genomic_DNA"/>
</dbReference>
<dbReference type="RefSeq" id="WP_048082259.1">
    <property type="nucleotide sequence ID" value="NZ_JAPVER010000020.1"/>
</dbReference>
<dbReference type="Gene3D" id="3.30.870.10">
    <property type="entry name" value="Endonuclease Chain A"/>
    <property type="match status" value="1"/>
</dbReference>
<accession>A0A9E5DM32</accession>
<dbReference type="SUPFAM" id="SSF46785">
    <property type="entry name" value="Winged helix' DNA-binding domain"/>
    <property type="match status" value="1"/>
</dbReference>
<dbReference type="InterPro" id="IPR036388">
    <property type="entry name" value="WH-like_DNA-bd_sf"/>
</dbReference>
<reference evidence="6" key="1">
    <citation type="submission" date="2022-12" db="EMBL/GenBank/DDBJ databases">
        <title>Reclassification of two methanogenic archaea species isolated from the Kolyma lowland permafrost.</title>
        <authorList>
            <person name="Trubitsyn V.E."/>
            <person name="Rivkina E.M."/>
            <person name="Shcherbakova V.A."/>
        </authorList>
    </citation>
    <scope>NUCLEOTIDE SEQUENCE</scope>
    <source>
        <strain evidence="5">M2</strain>
        <strain evidence="6">MK4</strain>
    </source>
</reference>
<dbReference type="InterPro" id="IPR021586">
    <property type="entry name" value="Tscrpt_reg_TrmB_C"/>
</dbReference>
<dbReference type="InterPro" id="IPR036390">
    <property type="entry name" value="WH_DNA-bd_sf"/>
</dbReference>
<dbReference type="InterPro" id="IPR051797">
    <property type="entry name" value="TrmB-like"/>
</dbReference>
<sequence length="276" mass="31533">MTVNKNTIEALKNLGLSDYETKAYIANISLISATAAEISLESNVPRSKIYEVLKSLAKKGFVEIEKGKPLKFNVVPPHEIFEKSRREIKERLDGAETELNFIYENQIPKVPAPIWLVNSPEKNVNKELEIISRAKNSLFILGGFMFQNEIPEFKKRLNKVIKRGVTTKIVLAPSCTIDDDKIDIVNEIGELDCEMKIFQVPHIKIVIRDEKEMIITFCKRIENNLISQTAIGIWNQHNEFVETISGVYNFIWTAEPFSNPTALKKQSKYENIPPKP</sequence>
<comment type="caution">
    <text evidence="6">The sequence shown here is derived from an EMBL/GenBank/DDBJ whole genome shotgun (WGS) entry which is preliminary data.</text>
</comment>
<dbReference type="InterPro" id="IPR002831">
    <property type="entry name" value="Tscrpt_reg_TrmB_N"/>
</dbReference>
<dbReference type="SUPFAM" id="SSF56024">
    <property type="entry name" value="Phospholipase D/nuclease"/>
    <property type="match status" value="1"/>
</dbReference>
<dbReference type="AlphaFoldDB" id="A0A9E5DM32"/>
<dbReference type="PANTHER" id="PTHR34293:SF1">
    <property type="entry name" value="HTH-TYPE TRANSCRIPTIONAL REGULATOR TRMBL2"/>
    <property type="match status" value="1"/>
</dbReference>
<dbReference type="Gene3D" id="1.10.10.10">
    <property type="entry name" value="Winged helix-like DNA-binding domain superfamily/Winged helix DNA-binding domain"/>
    <property type="match status" value="1"/>
</dbReference>
<gene>
    <name evidence="6" type="ORF">O3H35_02150</name>
    <name evidence="5" type="ORF">O3H54_08730</name>
</gene>
<name>A0A9E5DM32_9EURY</name>
<feature type="coiled-coil region" evidence="2">
    <location>
        <begin position="78"/>
        <end position="105"/>
    </location>
</feature>
<evidence type="ECO:0000259" key="3">
    <source>
        <dbReference type="Pfam" id="PF01978"/>
    </source>
</evidence>
<keyword evidence="7" id="KW-1185">Reference proteome</keyword>
<dbReference type="EMBL" id="JAPVER010000020">
    <property type="protein sequence ID" value="MCZ3365966.1"/>
    <property type="molecule type" value="Genomic_DNA"/>
</dbReference>
<feature type="domain" description="Transcription regulator TrmB C-terminal" evidence="4">
    <location>
        <begin position="114"/>
        <end position="270"/>
    </location>
</feature>
<organism evidence="6">
    <name type="scientific">Methanobacterium veterum</name>
    <dbReference type="NCBI Taxonomy" id="408577"/>
    <lineage>
        <taxon>Archaea</taxon>
        <taxon>Methanobacteriati</taxon>
        <taxon>Methanobacteriota</taxon>
        <taxon>Methanomada group</taxon>
        <taxon>Methanobacteria</taxon>
        <taxon>Methanobacteriales</taxon>
        <taxon>Methanobacteriaceae</taxon>
        <taxon>Methanobacterium</taxon>
    </lineage>
</organism>